<keyword evidence="1" id="KW-0472">Membrane</keyword>
<dbReference type="EMBL" id="OBEJ01000002">
    <property type="protein sequence ID" value="SNZ12866.1"/>
    <property type="molecule type" value="Genomic_DNA"/>
</dbReference>
<dbReference type="RefSeq" id="WP_179747449.1">
    <property type="nucleotide sequence ID" value="NZ_OBEJ01000002.1"/>
</dbReference>
<dbReference type="Proteomes" id="UP000219453">
    <property type="component" value="Unassembled WGS sequence"/>
</dbReference>
<evidence type="ECO:0000313" key="3">
    <source>
        <dbReference type="Proteomes" id="UP000219453"/>
    </source>
</evidence>
<gene>
    <name evidence="2" type="ORF">SAMN06269185_1964</name>
</gene>
<feature type="transmembrane region" description="Helical" evidence="1">
    <location>
        <begin position="6"/>
        <end position="25"/>
    </location>
</feature>
<feature type="transmembrane region" description="Helical" evidence="1">
    <location>
        <begin position="32"/>
        <end position="50"/>
    </location>
</feature>
<keyword evidence="1" id="KW-1133">Transmembrane helix</keyword>
<name>A0A285NYA5_NATPI</name>
<proteinExistence type="predicted"/>
<keyword evidence="3" id="KW-1185">Reference proteome</keyword>
<accession>A0A285NYA5</accession>
<reference evidence="2 3" key="1">
    <citation type="submission" date="2017-09" db="EMBL/GenBank/DDBJ databases">
        <authorList>
            <person name="Ehlers B."/>
            <person name="Leendertz F.H."/>
        </authorList>
    </citation>
    <scope>NUCLEOTIDE SEQUENCE [LARGE SCALE GENOMIC DNA]</scope>
    <source>
        <strain evidence="2 3">DSM 27208</strain>
    </source>
</reference>
<dbReference type="AlphaFoldDB" id="A0A285NYA5"/>
<evidence type="ECO:0000313" key="2">
    <source>
        <dbReference type="EMBL" id="SNZ12866.1"/>
    </source>
</evidence>
<organism evidence="2 3">
    <name type="scientific">Natronoarchaeum philippinense</name>
    <dbReference type="NCBI Taxonomy" id="558529"/>
    <lineage>
        <taxon>Archaea</taxon>
        <taxon>Methanobacteriati</taxon>
        <taxon>Methanobacteriota</taxon>
        <taxon>Stenosarchaea group</taxon>
        <taxon>Halobacteria</taxon>
        <taxon>Halobacteriales</taxon>
        <taxon>Natronoarchaeaceae</taxon>
    </lineage>
</organism>
<sequence length="58" mass="5474">MDTTKIGLGALLLVVSTVLLLAIGANGTGIPVLLGGVAALGMAAGSLLIGTTNDGPTV</sequence>
<keyword evidence="1" id="KW-0812">Transmembrane</keyword>
<evidence type="ECO:0000256" key="1">
    <source>
        <dbReference type="SAM" id="Phobius"/>
    </source>
</evidence>
<protein>
    <submittedName>
        <fullName evidence="2">Uncharacterized protein</fullName>
    </submittedName>
</protein>